<dbReference type="InterPro" id="IPR000531">
    <property type="entry name" value="Beta-barrel_TonB"/>
</dbReference>
<comment type="caution">
    <text evidence="15">The sequence shown here is derived from an EMBL/GenBank/DDBJ whole genome shotgun (WGS) entry which is preliminary data.</text>
</comment>
<keyword evidence="6" id="KW-0408">Iron</keyword>
<feature type="domain" description="TonB-dependent receptor-like beta-barrel" evidence="13">
    <location>
        <begin position="316"/>
        <end position="753"/>
    </location>
</feature>
<evidence type="ECO:0000256" key="12">
    <source>
        <dbReference type="RuleBase" id="RU003357"/>
    </source>
</evidence>
<keyword evidence="10 11" id="KW-0998">Cell outer membrane</keyword>
<keyword evidence="2 11" id="KW-0813">Transport</keyword>
<evidence type="ECO:0000313" key="16">
    <source>
        <dbReference type="Proteomes" id="UP000051213"/>
    </source>
</evidence>
<evidence type="ECO:0000256" key="5">
    <source>
        <dbReference type="ARBA" id="ARBA00022692"/>
    </source>
</evidence>
<evidence type="ECO:0000259" key="13">
    <source>
        <dbReference type="Pfam" id="PF00593"/>
    </source>
</evidence>
<feature type="domain" description="TonB-dependent receptor plug" evidence="14">
    <location>
        <begin position="22"/>
        <end position="135"/>
    </location>
</feature>
<dbReference type="Pfam" id="PF00593">
    <property type="entry name" value="TonB_dep_Rec_b-barrel"/>
    <property type="match status" value="1"/>
</dbReference>
<dbReference type="GO" id="GO:0006826">
    <property type="term" value="P:iron ion transport"/>
    <property type="evidence" value="ECO:0007669"/>
    <property type="project" value="UniProtKB-KW"/>
</dbReference>
<gene>
    <name evidence="15" type="ORF">ABS24_01800</name>
</gene>
<dbReference type="Pfam" id="PF07715">
    <property type="entry name" value="Plug"/>
    <property type="match status" value="1"/>
</dbReference>
<keyword evidence="9 11" id="KW-0472">Membrane</keyword>
<reference evidence="15 16" key="1">
    <citation type="submission" date="2015-10" db="EMBL/GenBank/DDBJ databases">
        <title>Metagenome-Assembled Genomes uncover a global brackish microbiome.</title>
        <authorList>
            <person name="Hugerth L.W."/>
            <person name="Larsson J."/>
            <person name="Alneberg J."/>
            <person name="Lindh M.V."/>
            <person name="Legrand C."/>
            <person name="Pinhassi J."/>
            <person name="Andersson A.F."/>
        </authorList>
    </citation>
    <scope>NUCLEOTIDE SEQUENCE [LARGE SCALE GENOMIC DNA]</scope>
    <source>
        <strain evidence="15">BACL26 MAG-121220-bin70</strain>
    </source>
</reference>
<evidence type="ECO:0000256" key="4">
    <source>
        <dbReference type="ARBA" id="ARBA00022496"/>
    </source>
</evidence>
<evidence type="ECO:0000313" key="15">
    <source>
        <dbReference type="EMBL" id="KRO93477.1"/>
    </source>
</evidence>
<dbReference type="Proteomes" id="UP000051213">
    <property type="component" value="Unassembled WGS sequence"/>
</dbReference>
<dbReference type="Gene3D" id="2.40.170.20">
    <property type="entry name" value="TonB-dependent receptor, beta-barrel domain"/>
    <property type="match status" value="2"/>
</dbReference>
<keyword evidence="3 11" id="KW-1134">Transmembrane beta strand</keyword>
<dbReference type="AlphaFoldDB" id="A0A0R2U228"/>
<evidence type="ECO:0000256" key="11">
    <source>
        <dbReference type="PROSITE-ProRule" id="PRU01360"/>
    </source>
</evidence>
<dbReference type="InterPro" id="IPR036942">
    <property type="entry name" value="Beta-barrel_TonB_sf"/>
</dbReference>
<dbReference type="EMBL" id="LICA01000249">
    <property type="protein sequence ID" value="KRO93477.1"/>
    <property type="molecule type" value="Genomic_DNA"/>
</dbReference>
<dbReference type="InterPro" id="IPR012910">
    <property type="entry name" value="Plug_dom"/>
</dbReference>
<comment type="similarity">
    <text evidence="11 12">Belongs to the TonB-dependent receptor family.</text>
</comment>
<keyword evidence="5 11" id="KW-0812">Transmembrane</keyword>
<dbReference type="PANTHER" id="PTHR32552:SF81">
    <property type="entry name" value="TONB-DEPENDENT OUTER MEMBRANE RECEPTOR"/>
    <property type="match status" value="1"/>
</dbReference>
<evidence type="ECO:0000256" key="2">
    <source>
        <dbReference type="ARBA" id="ARBA00022448"/>
    </source>
</evidence>
<evidence type="ECO:0000256" key="10">
    <source>
        <dbReference type="ARBA" id="ARBA00023237"/>
    </source>
</evidence>
<keyword evidence="8 12" id="KW-0798">TonB box</keyword>
<dbReference type="GO" id="GO:0009279">
    <property type="term" value="C:cell outer membrane"/>
    <property type="evidence" value="ECO:0007669"/>
    <property type="project" value="UniProtKB-SubCell"/>
</dbReference>
<accession>A0A0R2U228</accession>
<proteinExistence type="inferred from homology"/>
<keyword evidence="4" id="KW-0410">Iron transport</keyword>
<dbReference type="PROSITE" id="PS52016">
    <property type="entry name" value="TONB_DEPENDENT_REC_3"/>
    <property type="match status" value="1"/>
</dbReference>
<comment type="subcellular location">
    <subcellularLocation>
        <location evidence="1 11">Cell outer membrane</location>
        <topology evidence="1 11">Multi-pass membrane protein</topology>
    </subcellularLocation>
</comment>
<evidence type="ECO:0000259" key="14">
    <source>
        <dbReference type="Pfam" id="PF07715"/>
    </source>
</evidence>
<protein>
    <recommendedName>
        <fullName evidence="17">TonB-dependent receptor</fullName>
    </recommendedName>
</protein>
<evidence type="ECO:0000256" key="7">
    <source>
        <dbReference type="ARBA" id="ARBA00023065"/>
    </source>
</evidence>
<evidence type="ECO:0000256" key="9">
    <source>
        <dbReference type="ARBA" id="ARBA00023136"/>
    </source>
</evidence>
<evidence type="ECO:0000256" key="6">
    <source>
        <dbReference type="ARBA" id="ARBA00023004"/>
    </source>
</evidence>
<evidence type="ECO:0000256" key="3">
    <source>
        <dbReference type="ARBA" id="ARBA00022452"/>
    </source>
</evidence>
<evidence type="ECO:0008006" key="17">
    <source>
        <dbReference type="Google" id="ProtNLM"/>
    </source>
</evidence>
<dbReference type="PANTHER" id="PTHR32552">
    <property type="entry name" value="FERRICHROME IRON RECEPTOR-RELATED"/>
    <property type="match status" value="1"/>
</dbReference>
<evidence type="ECO:0000256" key="8">
    <source>
        <dbReference type="ARBA" id="ARBA00023077"/>
    </source>
</evidence>
<organism evidence="15 16">
    <name type="scientific">SAR92 bacterium BACL26 MAG-121220-bin70</name>
    <dbReference type="NCBI Taxonomy" id="1655626"/>
    <lineage>
        <taxon>Bacteria</taxon>
        <taxon>Pseudomonadati</taxon>
        <taxon>Pseudomonadota</taxon>
        <taxon>Gammaproteobacteria</taxon>
        <taxon>Cellvibrionales</taxon>
        <taxon>Porticoccaceae</taxon>
        <taxon>SAR92 clade</taxon>
    </lineage>
</organism>
<name>A0A0R2U228_9GAMM</name>
<dbReference type="InterPro" id="IPR039426">
    <property type="entry name" value="TonB-dep_rcpt-like"/>
</dbReference>
<keyword evidence="7" id="KW-0406">Ion transport</keyword>
<sequence length="794" mass="87449">MAQQNKGIEEVVVTAQKRAENLQDVPISIQTLGNESISELGIQNFQDYAKMLPSVAMTPSLGAGSSFTLVYMRGIATAGDGQATTSQPSVGMYLDEQPITTIQGNLDVHMYDIARVEALSGPQGTLYGASSQAGTIRIITNKPDLNEFSGGFGLEGNRVDGDDTGYVAEGFVNIPLADNMAIRLVGWKRSDAGYIDNVLGSRTFPGVASTTADDIIVTNTATAEDNYNTMDTIGARASLRIDLNDSWTVMPQVMYQKQEGRGSWGEDLSDFVSSDNQVTHFQNEFTDDEWYQLGLTIEGTIGNFDVSYTASYLDRQVDGSFDYSDYSYWYDTAYTTGYYADLHFANSGNRAVPNMFVPDYFDGDDVGTRVMGGAYFTNDDGYKKTSHELRISSPQENRLRGLVGLFYQSQKHDFQQHWKVDGIADIMEMNQDNPNPRFDSTVYMNSLDREDTDEAFFASLSYDISDDLELTVGTRFFKPKVTVKGFFGFGLGFTPMWSSNGENRCNLFPTGQADYKDKPCLNVDKGIEENENVSRVNLTWQVSDDHMMYGTWSEGYRPGGINRAPGAGNYTSDFLTNWELGWKTQWMDNTLQFNGAVFKEEWDDFQISFTGANAITQVANGPSAQVLGLEGQLLWVPTDNWTISGAFTVIDSELLNDYANFDADGNVTKILAPKGTPLPVTADFKGNLVARYTFETGGYDAHVQGAFSYEGERGSDMNQADNAIRGDVPSNTFLDLSAGIATGSYSLDLFIKNATNEDAPLLLTSQCAAGTCGAQNYGVRARPRTIGLRFSKDF</sequence>
<evidence type="ECO:0000256" key="1">
    <source>
        <dbReference type="ARBA" id="ARBA00004571"/>
    </source>
</evidence>
<dbReference type="SUPFAM" id="SSF56935">
    <property type="entry name" value="Porins"/>
    <property type="match status" value="1"/>
</dbReference>